<accession>A0A9P5TY73</accession>
<dbReference type="EMBL" id="JADNRY010000338">
    <property type="protein sequence ID" value="KAF9058909.1"/>
    <property type="molecule type" value="Genomic_DNA"/>
</dbReference>
<comment type="similarity">
    <text evidence="1">Belongs to the UPF0045 family.</text>
</comment>
<dbReference type="PANTHER" id="PTHR33777:SF1">
    <property type="entry name" value="UPF0045 PROTEIN ECM15"/>
    <property type="match status" value="1"/>
</dbReference>
<evidence type="ECO:0000259" key="2">
    <source>
        <dbReference type="Pfam" id="PF01910"/>
    </source>
</evidence>
<evidence type="ECO:0000313" key="4">
    <source>
        <dbReference type="Proteomes" id="UP000772434"/>
    </source>
</evidence>
<name>A0A9P5TY73_9AGAR</name>
<proteinExistence type="inferred from homology"/>
<keyword evidence="4" id="KW-1185">Reference proteome</keyword>
<feature type="domain" description="Thiamine-binding protein" evidence="2">
    <location>
        <begin position="9"/>
        <end position="90"/>
    </location>
</feature>
<dbReference type="AlphaFoldDB" id="A0A9P5TY73"/>
<dbReference type="InterPro" id="IPR051614">
    <property type="entry name" value="UPF0045_domain"/>
</dbReference>
<dbReference type="PANTHER" id="PTHR33777">
    <property type="entry name" value="UPF0045 PROTEIN ECM15"/>
    <property type="match status" value="1"/>
</dbReference>
<sequence length="96" mass="10598">MPEDLFLPYPMGTAEPSVAGYIAECQRILEKSGLQYKAQGPWSEVSKAIHDCHLAVHGQGAPALPRTSVSVHAQIGKLHRGQERRKVKRVEEILAK</sequence>
<protein>
    <recommendedName>
        <fullName evidence="2">Thiamine-binding protein domain-containing protein</fullName>
    </recommendedName>
</protein>
<dbReference type="GO" id="GO:0005829">
    <property type="term" value="C:cytosol"/>
    <property type="evidence" value="ECO:0007669"/>
    <property type="project" value="TreeGrafter"/>
</dbReference>
<dbReference type="Pfam" id="PF01910">
    <property type="entry name" value="Thiamine_BP"/>
    <property type="match status" value="1"/>
</dbReference>
<dbReference type="SUPFAM" id="SSF89957">
    <property type="entry name" value="MTH1187/YkoF-like"/>
    <property type="match status" value="1"/>
</dbReference>
<evidence type="ECO:0000256" key="1">
    <source>
        <dbReference type="ARBA" id="ARBA00010272"/>
    </source>
</evidence>
<dbReference type="InterPro" id="IPR002767">
    <property type="entry name" value="Thiamine_BP"/>
</dbReference>
<dbReference type="Gene3D" id="3.30.70.930">
    <property type="match status" value="1"/>
</dbReference>
<dbReference type="InterPro" id="IPR029756">
    <property type="entry name" value="MTH1187/YkoF-like"/>
</dbReference>
<reference evidence="3" key="1">
    <citation type="submission" date="2020-11" db="EMBL/GenBank/DDBJ databases">
        <authorList>
            <consortium name="DOE Joint Genome Institute"/>
            <person name="Ahrendt S."/>
            <person name="Riley R."/>
            <person name="Andreopoulos W."/>
            <person name="Labutti K."/>
            <person name="Pangilinan J."/>
            <person name="Ruiz-Duenas F.J."/>
            <person name="Barrasa J.M."/>
            <person name="Sanchez-Garcia M."/>
            <person name="Camarero S."/>
            <person name="Miyauchi S."/>
            <person name="Serrano A."/>
            <person name="Linde D."/>
            <person name="Babiker R."/>
            <person name="Drula E."/>
            <person name="Ayuso-Fernandez I."/>
            <person name="Pacheco R."/>
            <person name="Padilla G."/>
            <person name="Ferreira P."/>
            <person name="Barriuso J."/>
            <person name="Kellner H."/>
            <person name="Castanera R."/>
            <person name="Alfaro M."/>
            <person name="Ramirez L."/>
            <person name="Pisabarro A.G."/>
            <person name="Kuo A."/>
            <person name="Tritt A."/>
            <person name="Lipzen A."/>
            <person name="He G."/>
            <person name="Yan M."/>
            <person name="Ng V."/>
            <person name="Cullen D."/>
            <person name="Martin F."/>
            <person name="Rosso M.-N."/>
            <person name="Henrissat B."/>
            <person name="Hibbett D."/>
            <person name="Martinez A.T."/>
            <person name="Grigoriev I.V."/>
        </authorList>
    </citation>
    <scope>NUCLEOTIDE SEQUENCE</scope>
    <source>
        <strain evidence="3">AH 40177</strain>
    </source>
</reference>
<evidence type="ECO:0000313" key="3">
    <source>
        <dbReference type="EMBL" id="KAF9058909.1"/>
    </source>
</evidence>
<dbReference type="Proteomes" id="UP000772434">
    <property type="component" value="Unassembled WGS sequence"/>
</dbReference>
<organism evidence="3 4">
    <name type="scientific">Rhodocollybia butyracea</name>
    <dbReference type="NCBI Taxonomy" id="206335"/>
    <lineage>
        <taxon>Eukaryota</taxon>
        <taxon>Fungi</taxon>
        <taxon>Dikarya</taxon>
        <taxon>Basidiomycota</taxon>
        <taxon>Agaricomycotina</taxon>
        <taxon>Agaricomycetes</taxon>
        <taxon>Agaricomycetidae</taxon>
        <taxon>Agaricales</taxon>
        <taxon>Marasmiineae</taxon>
        <taxon>Omphalotaceae</taxon>
        <taxon>Rhodocollybia</taxon>
    </lineage>
</organism>
<gene>
    <name evidence="3" type="ORF">BDP27DRAFT_1342517</name>
</gene>
<comment type="caution">
    <text evidence="3">The sequence shown here is derived from an EMBL/GenBank/DDBJ whole genome shotgun (WGS) entry which is preliminary data.</text>
</comment>
<dbReference type="OrthoDB" id="5587367at2759"/>